<evidence type="ECO:0000313" key="2">
    <source>
        <dbReference type="Proteomes" id="UP001501411"/>
    </source>
</evidence>
<gene>
    <name evidence="1" type="ORF">GCM10023231_18950</name>
</gene>
<reference evidence="2" key="1">
    <citation type="journal article" date="2019" name="Int. J. Syst. Evol. Microbiol.">
        <title>The Global Catalogue of Microorganisms (GCM) 10K type strain sequencing project: providing services to taxonomists for standard genome sequencing and annotation.</title>
        <authorList>
            <consortium name="The Broad Institute Genomics Platform"/>
            <consortium name="The Broad Institute Genome Sequencing Center for Infectious Disease"/>
            <person name="Wu L."/>
            <person name="Ma J."/>
        </authorList>
    </citation>
    <scope>NUCLEOTIDE SEQUENCE [LARGE SCALE GENOMIC DNA]</scope>
    <source>
        <strain evidence="2">JCM 18200</strain>
    </source>
</reference>
<sequence length="204" mass="23145">MQQDNGLRSLLEALDLDEACEQLLEIAETNKVEQLTDIQQVFDLISDIGRLFDVSAKAETLRENMEERIHIVIHKLKFIATDQRPRVALIQNGHNLLRNHYLDTLIKTAGGRIVNPDEADAGLLIFLAEGMYQLLGELPVLLDQPQWKTSAAVEKNNVFLVEHSQHLQGNLLHAADDVELLAQLLYPQYFVFSESGASWMKFEL</sequence>
<protein>
    <submittedName>
        <fullName evidence="1">Uncharacterized protein</fullName>
    </submittedName>
</protein>
<accession>A0ABP9B6S7</accession>
<organism evidence="1 2">
    <name type="scientific">Olivibacter ginsenosidimutans</name>
    <dbReference type="NCBI Taxonomy" id="1176537"/>
    <lineage>
        <taxon>Bacteria</taxon>
        <taxon>Pseudomonadati</taxon>
        <taxon>Bacteroidota</taxon>
        <taxon>Sphingobacteriia</taxon>
        <taxon>Sphingobacteriales</taxon>
        <taxon>Sphingobacteriaceae</taxon>
        <taxon>Olivibacter</taxon>
    </lineage>
</organism>
<comment type="caution">
    <text evidence="1">The sequence shown here is derived from an EMBL/GenBank/DDBJ whole genome shotgun (WGS) entry which is preliminary data.</text>
</comment>
<dbReference type="SUPFAM" id="SSF53807">
    <property type="entry name" value="Helical backbone' metal receptor"/>
    <property type="match status" value="1"/>
</dbReference>
<name>A0ABP9B6S7_9SPHI</name>
<dbReference type="RefSeq" id="WP_345231524.1">
    <property type="nucleotide sequence ID" value="NZ_BAABIQ010000030.1"/>
</dbReference>
<dbReference type="Gene3D" id="3.40.50.1980">
    <property type="entry name" value="Nitrogenase molybdenum iron protein domain"/>
    <property type="match status" value="1"/>
</dbReference>
<dbReference type="EMBL" id="BAABIQ010000030">
    <property type="protein sequence ID" value="GAA4791254.1"/>
    <property type="molecule type" value="Genomic_DNA"/>
</dbReference>
<keyword evidence="2" id="KW-1185">Reference proteome</keyword>
<evidence type="ECO:0000313" key="1">
    <source>
        <dbReference type="EMBL" id="GAA4791254.1"/>
    </source>
</evidence>
<dbReference type="Proteomes" id="UP001501411">
    <property type="component" value="Unassembled WGS sequence"/>
</dbReference>
<proteinExistence type="predicted"/>